<reference evidence="3 4" key="1">
    <citation type="submission" date="2024-11" db="EMBL/GenBank/DDBJ databases">
        <title>A near-complete genome assembly of Cinchona calisaya.</title>
        <authorList>
            <person name="Lian D.C."/>
            <person name="Zhao X.W."/>
            <person name="Wei L."/>
        </authorList>
    </citation>
    <scope>NUCLEOTIDE SEQUENCE [LARGE SCALE GENOMIC DNA]</scope>
    <source>
        <tissue evidence="3">Nenye</tissue>
    </source>
</reference>
<evidence type="ECO:0000313" key="3">
    <source>
        <dbReference type="EMBL" id="KAL3525036.1"/>
    </source>
</evidence>
<comment type="caution">
    <text evidence="3">The sequence shown here is derived from an EMBL/GenBank/DDBJ whole genome shotgun (WGS) entry which is preliminary data.</text>
</comment>
<feature type="region of interest" description="Disordered" evidence="1">
    <location>
        <begin position="72"/>
        <end position="117"/>
    </location>
</feature>
<evidence type="ECO:0000256" key="2">
    <source>
        <dbReference type="SAM" id="SignalP"/>
    </source>
</evidence>
<dbReference type="AlphaFoldDB" id="A0ABD2ZZZ2"/>
<evidence type="ECO:0000313" key="4">
    <source>
        <dbReference type="Proteomes" id="UP001630127"/>
    </source>
</evidence>
<dbReference type="EMBL" id="JBJUIK010000006">
    <property type="protein sequence ID" value="KAL3525036.1"/>
    <property type="molecule type" value="Genomic_DNA"/>
</dbReference>
<name>A0ABD2ZZZ2_9GENT</name>
<feature type="compositionally biased region" description="Basic and acidic residues" evidence="1">
    <location>
        <begin position="94"/>
        <end position="106"/>
    </location>
</feature>
<dbReference type="Proteomes" id="UP001630127">
    <property type="component" value="Unassembled WGS sequence"/>
</dbReference>
<gene>
    <name evidence="3" type="ORF">ACH5RR_013408</name>
</gene>
<feature type="signal peptide" evidence="2">
    <location>
        <begin position="1"/>
        <end position="24"/>
    </location>
</feature>
<protein>
    <submittedName>
        <fullName evidence="3">Uncharacterized protein</fullName>
    </submittedName>
</protein>
<sequence>MVGGLAGSLECLLLLITSPPTSLSSTIYLRVALIKIWQINYEKEFILPALPWKGSGGDHVLLDDHGTEGIFMGGENIDGGQVDGTFLSSGTPNEEEHRQEEQHQDEPQQQPNTGSTN</sequence>
<organism evidence="3 4">
    <name type="scientific">Cinchona calisaya</name>
    <dbReference type="NCBI Taxonomy" id="153742"/>
    <lineage>
        <taxon>Eukaryota</taxon>
        <taxon>Viridiplantae</taxon>
        <taxon>Streptophyta</taxon>
        <taxon>Embryophyta</taxon>
        <taxon>Tracheophyta</taxon>
        <taxon>Spermatophyta</taxon>
        <taxon>Magnoliopsida</taxon>
        <taxon>eudicotyledons</taxon>
        <taxon>Gunneridae</taxon>
        <taxon>Pentapetalae</taxon>
        <taxon>asterids</taxon>
        <taxon>lamiids</taxon>
        <taxon>Gentianales</taxon>
        <taxon>Rubiaceae</taxon>
        <taxon>Cinchonoideae</taxon>
        <taxon>Cinchoneae</taxon>
        <taxon>Cinchona</taxon>
    </lineage>
</organism>
<evidence type="ECO:0000256" key="1">
    <source>
        <dbReference type="SAM" id="MobiDB-lite"/>
    </source>
</evidence>
<accession>A0ABD2ZZZ2</accession>
<feature type="chain" id="PRO_5044745712" evidence="2">
    <location>
        <begin position="25"/>
        <end position="117"/>
    </location>
</feature>
<keyword evidence="2" id="KW-0732">Signal</keyword>
<keyword evidence="4" id="KW-1185">Reference proteome</keyword>
<proteinExistence type="predicted"/>